<evidence type="ECO:0000256" key="3">
    <source>
        <dbReference type="ARBA" id="ARBA00012637"/>
    </source>
</evidence>
<evidence type="ECO:0000256" key="8">
    <source>
        <dbReference type="ARBA" id="ARBA00022946"/>
    </source>
</evidence>
<dbReference type="GO" id="GO:0050136">
    <property type="term" value="F:NADH dehydrogenase (quinone) (non-electrogenic) activity"/>
    <property type="evidence" value="ECO:0007669"/>
    <property type="project" value="UniProtKB-EC"/>
</dbReference>
<keyword evidence="7" id="KW-0106">Calcium</keyword>
<dbReference type="Pfam" id="PF22366">
    <property type="entry name" value="NDH2_C"/>
    <property type="match status" value="1"/>
</dbReference>
<evidence type="ECO:0000256" key="10">
    <source>
        <dbReference type="ARBA" id="ARBA00023027"/>
    </source>
</evidence>
<evidence type="ECO:0000256" key="4">
    <source>
        <dbReference type="ARBA" id="ARBA00022630"/>
    </source>
</evidence>
<evidence type="ECO:0000256" key="11">
    <source>
        <dbReference type="ARBA" id="ARBA00047599"/>
    </source>
</evidence>
<reference evidence="15" key="1">
    <citation type="submission" date="2014-05" db="EMBL/GenBank/DDBJ databases">
        <title>The transcriptome of the halophilic microalga Tetraselmis sp. GSL018 isolated from the Great Salt Lake, Utah.</title>
        <authorList>
            <person name="Jinkerson R.E."/>
            <person name="D'Adamo S."/>
            <person name="Posewitz M.C."/>
        </authorList>
    </citation>
    <scope>NUCLEOTIDE SEQUENCE</scope>
    <source>
        <strain evidence="15">GSL018</strain>
    </source>
</reference>
<keyword evidence="6" id="KW-0274">FAD</keyword>
<keyword evidence="10" id="KW-0520">NAD</keyword>
<keyword evidence="5" id="KW-0472">Membrane</keyword>
<accession>A0A061QU69</accession>
<evidence type="ECO:0000256" key="6">
    <source>
        <dbReference type="ARBA" id="ARBA00022827"/>
    </source>
</evidence>
<evidence type="ECO:0000256" key="2">
    <source>
        <dbReference type="ARBA" id="ARBA00005272"/>
    </source>
</evidence>
<feature type="region of interest" description="Disordered" evidence="13">
    <location>
        <begin position="1"/>
        <end position="22"/>
    </location>
</feature>
<comment type="similarity">
    <text evidence="2">Belongs to the NADH dehydrogenase family.</text>
</comment>
<dbReference type="PROSITE" id="PS50222">
    <property type="entry name" value="EF_HAND_2"/>
    <property type="match status" value="1"/>
</dbReference>
<keyword evidence="4" id="KW-0285">Flavoprotein</keyword>
<protein>
    <recommendedName>
        <fullName evidence="3">NADH:ubiquinone reductase (non-electrogenic)</fullName>
        <ecNumber evidence="3">1.6.5.9</ecNumber>
    </recommendedName>
</protein>
<dbReference type="AlphaFoldDB" id="A0A061QU69"/>
<keyword evidence="5" id="KW-0496">Mitochondrion</keyword>
<evidence type="ECO:0000256" key="5">
    <source>
        <dbReference type="ARBA" id="ARBA00022792"/>
    </source>
</evidence>
<dbReference type="InterPro" id="IPR018247">
    <property type="entry name" value="EF_Hand_1_Ca_BS"/>
</dbReference>
<evidence type="ECO:0000256" key="13">
    <source>
        <dbReference type="SAM" id="MobiDB-lite"/>
    </source>
</evidence>
<keyword evidence="9" id="KW-0560">Oxidoreductase</keyword>
<dbReference type="GO" id="GO:0005743">
    <property type="term" value="C:mitochondrial inner membrane"/>
    <property type="evidence" value="ECO:0007669"/>
    <property type="project" value="UniProtKB-SubCell"/>
</dbReference>
<comment type="catalytic activity">
    <reaction evidence="12">
        <text>a ubiquinone + NADH + H(+) = a ubiquinol + NAD(+)</text>
        <dbReference type="Rhea" id="RHEA:23152"/>
        <dbReference type="Rhea" id="RHEA-COMP:9565"/>
        <dbReference type="Rhea" id="RHEA-COMP:9566"/>
        <dbReference type="ChEBI" id="CHEBI:15378"/>
        <dbReference type="ChEBI" id="CHEBI:16389"/>
        <dbReference type="ChEBI" id="CHEBI:17976"/>
        <dbReference type="ChEBI" id="CHEBI:57540"/>
        <dbReference type="ChEBI" id="CHEBI:57945"/>
    </reaction>
</comment>
<proteinExistence type="inferred from homology"/>
<evidence type="ECO:0000313" key="15">
    <source>
        <dbReference type="EMBL" id="JAC64182.1"/>
    </source>
</evidence>
<organism evidence="15">
    <name type="scientific">Tetraselmis sp. GSL018</name>
    <dbReference type="NCBI Taxonomy" id="582737"/>
    <lineage>
        <taxon>Eukaryota</taxon>
        <taxon>Viridiplantae</taxon>
        <taxon>Chlorophyta</taxon>
        <taxon>core chlorophytes</taxon>
        <taxon>Chlorodendrophyceae</taxon>
        <taxon>Chlorodendrales</taxon>
        <taxon>Chlorodendraceae</taxon>
        <taxon>Tetraselmis</taxon>
    </lineage>
</organism>
<dbReference type="Pfam" id="PF07992">
    <property type="entry name" value="Pyr_redox_2"/>
    <property type="match status" value="1"/>
</dbReference>
<dbReference type="InterPro" id="IPR023753">
    <property type="entry name" value="FAD/NAD-binding_dom"/>
</dbReference>
<comment type="catalytic activity">
    <reaction evidence="11">
        <text>a quinone + NADH + H(+) = a quinol + NAD(+)</text>
        <dbReference type="Rhea" id="RHEA:46160"/>
        <dbReference type="ChEBI" id="CHEBI:15378"/>
        <dbReference type="ChEBI" id="CHEBI:24646"/>
        <dbReference type="ChEBI" id="CHEBI:57540"/>
        <dbReference type="ChEBI" id="CHEBI:57945"/>
        <dbReference type="ChEBI" id="CHEBI:132124"/>
        <dbReference type="EC" id="1.6.5.9"/>
    </reaction>
</comment>
<dbReference type="GO" id="GO:0005509">
    <property type="term" value="F:calcium ion binding"/>
    <property type="evidence" value="ECO:0007669"/>
    <property type="project" value="InterPro"/>
</dbReference>
<evidence type="ECO:0000256" key="9">
    <source>
        <dbReference type="ARBA" id="ARBA00023002"/>
    </source>
</evidence>
<keyword evidence="15" id="KW-0830">Ubiquinone</keyword>
<dbReference type="PANTHER" id="PTHR43706">
    <property type="entry name" value="NADH DEHYDROGENASE"/>
    <property type="match status" value="1"/>
</dbReference>
<dbReference type="SUPFAM" id="SSF47473">
    <property type="entry name" value="EF-hand"/>
    <property type="match status" value="1"/>
</dbReference>
<keyword evidence="5" id="KW-0999">Mitochondrion inner membrane</keyword>
<feature type="region of interest" description="Disordered" evidence="13">
    <location>
        <begin position="42"/>
        <end position="64"/>
    </location>
</feature>
<dbReference type="InterPro" id="IPR011992">
    <property type="entry name" value="EF-hand-dom_pair"/>
</dbReference>
<evidence type="ECO:0000256" key="12">
    <source>
        <dbReference type="ARBA" id="ARBA00049010"/>
    </source>
</evidence>
<dbReference type="EC" id="1.6.5.9" evidence="3"/>
<dbReference type="EMBL" id="GBEZ01022666">
    <property type="protein sequence ID" value="JAC64182.1"/>
    <property type="molecule type" value="Transcribed_RNA"/>
</dbReference>
<comment type="subcellular location">
    <subcellularLocation>
        <location evidence="1">Mitochondrion inner membrane</location>
        <topology evidence="1">Peripheral membrane protein</topology>
        <orientation evidence="1">Intermembrane side</orientation>
    </subcellularLocation>
</comment>
<dbReference type="SUPFAM" id="SSF51905">
    <property type="entry name" value="FAD/NAD(P)-binding domain"/>
    <property type="match status" value="2"/>
</dbReference>
<evidence type="ECO:0000259" key="14">
    <source>
        <dbReference type="PROSITE" id="PS50222"/>
    </source>
</evidence>
<dbReference type="InterPro" id="IPR054585">
    <property type="entry name" value="NDH2-like_C"/>
</dbReference>
<dbReference type="PANTHER" id="PTHR43706:SF47">
    <property type="entry name" value="EXTERNAL NADH-UBIQUINONE OXIDOREDUCTASE 1, MITOCHONDRIAL-RELATED"/>
    <property type="match status" value="1"/>
</dbReference>
<gene>
    <name evidence="15" type="primary">NDH1</name>
    <name evidence="15" type="ORF">TSPGSL018_18884</name>
</gene>
<sequence length="625" mass="69309">MTIVQSMKQPFAPSSGYKGFSQQQLAVSPLTRKSALRLRKFPRSAHRSFPKTVRAAVETPEPEKLGKLEEKSSLPLYKSMDQEDIPGKPRIVVLGSGWASMSFIKSLPVSVARNYDIAVVSPRNYFLYTPLLPAVASGTCEERSIVEPVRNFVVGKANFFEATCQEVDTKNKRIVCCFPKDAGFSEACFQVPYDILVVAVGSTQNTFGCPGVEENCMFFKSIEDAKRLRMQISECFERAALPYTTEEERQKLLSFVIVGGGPTGIEVAAEVHDMVTENLKRLYPELMKYVKIRVVELMDHVLGTYDRAISEYTAQQFNRSGIELVINSRVSGVTPKAVEVFNTKTEQTEEIPYGACVWATGIKMHPLVKQIQQALPEGTQDHFRCLVTDKYLRVKGSDGTIFCLGDAGTISQEQAQARAAELFKEGDTDGDGKLQLRELRDILIKGSKDFPQLAEYAVFLDGKAGSLRFGSLVKKVLSAMKGNSKAEQTEILLGELDMSSELTLEQFEELLSKIDAGLRGLPATAQVANQQGQYLARILGRTTLTPETDLSECDGFDYSHKGSLAYIGQDKAVLDQPLIGSLFGFGVGILWKGYETYGQFSTRNRVLVAVDWLRSKIFGRDISRI</sequence>
<dbReference type="PROSITE" id="PS00018">
    <property type="entry name" value="EF_HAND_1"/>
    <property type="match status" value="1"/>
</dbReference>
<keyword evidence="8" id="KW-0809">Transit peptide</keyword>
<dbReference type="InterPro" id="IPR045024">
    <property type="entry name" value="NDH-2"/>
</dbReference>
<feature type="domain" description="EF-hand" evidence="14">
    <location>
        <begin position="414"/>
        <end position="449"/>
    </location>
</feature>
<dbReference type="InterPro" id="IPR036188">
    <property type="entry name" value="FAD/NAD-bd_sf"/>
</dbReference>
<name>A0A061QU69_9CHLO</name>
<evidence type="ECO:0000256" key="1">
    <source>
        <dbReference type="ARBA" id="ARBA00004137"/>
    </source>
</evidence>
<evidence type="ECO:0000256" key="7">
    <source>
        <dbReference type="ARBA" id="ARBA00022837"/>
    </source>
</evidence>
<dbReference type="Gene3D" id="3.50.50.100">
    <property type="match status" value="2"/>
</dbReference>
<dbReference type="InterPro" id="IPR002048">
    <property type="entry name" value="EF_hand_dom"/>
</dbReference>